<comment type="caution">
    <text evidence="4">The sequence shown here is derived from an EMBL/GenBank/DDBJ whole genome shotgun (WGS) entry which is preliminary data.</text>
</comment>
<dbReference type="InterPro" id="IPR001878">
    <property type="entry name" value="Znf_CCHC"/>
</dbReference>
<dbReference type="Gene3D" id="3.30.1520.10">
    <property type="entry name" value="Phox-like domain"/>
    <property type="match status" value="1"/>
</dbReference>
<dbReference type="GO" id="GO:0035091">
    <property type="term" value="F:phosphatidylinositol binding"/>
    <property type="evidence" value="ECO:0007669"/>
    <property type="project" value="InterPro"/>
</dbReference>
<dbReference type="Pfam" id="PF00098">
    <property type="entry name" value="zf-CCHC"/>
    <property type="match status" value="1"/>
</dbReference>
<name>A0AAV4WHV9_CAEEX</name>
<feature type="compositionally biased region" description="Polar residues" evidence="2">
    <location>
        <begin position="482"/>
        <end position="502"/>
    </location>
</feature>
<organism evidence="4 5">
    <name type="scientific">Caerostris extrusa</name>
    <name type="common">Bark spider</name>
    <name type="synonym">Caerostris bankana</name>
    <dbReference type="NCBI Taxonomy" id="172846"/>
    <lineage>
        <taxon>Eukaryota</taxon>
        <taxon>Metazoa</taxon>
        <taxon>Ecdysozoa</taxon>
        <taxon>Arthropoda</taxon>
        <taxon>Chelicerata</taxon>
        <taxon>Arachnida</taxon>
        <taxon>Araneae</taxon>
        <taxon>Araneomorphae</taxon>
        <taxon>Entelegynae</taxon>
        <taxon>Araneoidea</taxon>
        <taxon>Araneidae</taxon>
        <taxon>Caerostris</taxon>
    </lineage>
</organism>
<feature type="compositionally biased region" description="Polar residues" evidence="2">
    <location>
        <begin position="357"/>
        <end position="424"/>
    </location>
</feature>
<gene>
    <name evidence="4" type="primary">Zcchc2</name>
    <name evidence="4" type="ORF">CEXT_242002</name>
</gene>
<feature type="compositionally biased region" description="Basic and acidic residues" evidence="2">
    <location>
        <begin position="347"/>
        <end position="356"/>
    </location>
</feature>
<dbReference type="InterPro" id="IPR042344">
    <property type="entry name" value="ZCCHC14"/>
</dbReference>
<feature type="region of interest" description="Disordered" evidence="2">
    <location>
        <begin position="313"/>
        <end position="332"/>
    </location>
</feature>
<keyword evidence="1" id="KW-0862">Zinc</keyword>
<feature type="region of interest" description="Disordered" evidence="2">
    <location>
        <begin position="470"/>
        <end position="514"/>
    </location>
</feature>
<dbReference type="SUPFAM" id="SSF64268">
    <property type="entry name" value="PX domain"/>
    <property type="match status" value="1"/>
</dbReference>
<dbReference type="InterPro" id="IPR058599">
    <property type="entry name" value="PHAT_Smg/ZCCHC2-like"/>
</dbReference>
<dbReference type="PROSITE" id="PS50158">
    <property type="entry name" value="ZF_CCHC"/>
    <property type="match status" value="1"/>
</dbReference>
<keyword evidence="1" id="KW-0863">Zinc-finger</keyword>
<keyword evidence="5" id="KW-1185">Reference proteome</keyword>
<feature type="domain" description="CCHC-type" evidence="3">
    <location>
        <begin position="833"/>
        <end position="848"/>
    </location>
</feature>
<evidence type="ECO:0000313" key="4">
    <source>
        <dbReference type="EMBL" id="GIY82420.1"/>
    </source>
</evidence>
<dbReference type="AlphaFoldDB" id="A0AAV4WHV9"/>
<dbReference type="InterPro" id="IPR036871">
    <property type="entry name" value="PX_dom_sf"/>
</dbReference>
<dbReference type="Pfam" id="PF26034">
    <property type="entry name" value="PHAT_SMAUG"/>
    <property type="match status" value="1"/>
</dbReference>
<feature type="region of interest" description="Disordered" evidence="2">
    <location>
        <begin position="342"/>
        <end position="424"/>
    </location>
</feature>
<dbReference type="SMART" id="SM00343">
    <property type="entry name" value="ZnF_C2HC"/>
    <property type="match status" value="1"/>
</dbReference>
<evidence type="ECO:0000313" key="5">
    <source>
        <dbReference type="Proteomes" id="UP001054945"/>
    </source>
</evidence>
<sequence>MVCKEEVFSWFQNLRGSKRIEAMCCFLNMCYPLELRFYGTCLEDLGRKDFYIFKEDEIKANDLTEVLKIRNIHEHSNRSKLIVMLSLLNSSNTICAGELFKVLSEEIKIEILASMGIFSDFKLVEHYLLILTLAQHHPAFNFEQQTFLTNLSISLENYVTELYSKVKCEESYLPSSYVPGRMCSSESQHNQVQITSLKVKPPHKKMCLRIRVAWENNKITDAFKTPHDLLVFHQKLVQMFPTEAKNNNQDKCIPSLPHVIGTWNKQSILTDNVANSAAEYIQQLNSRLPSYIIESEFFRNFFTPSYPNRAVLSRNSRTSESGSMDMPQRNSRLRSLTIYNSRMSDNSPKHHPENRQKTMPITGQRKQYENGSNTSSRPSPVNSPIESPLSSPYASPLNSETNSRAPSPWNAATSNPDRAISNNCPESSAVERIHPKEDQWNTIQNYKFEELQAMPVQELESLSIIKDAGTKSSKDTDILKSSPKSSPGETCNQSSSLSSGNEENIEKRPSSKTLTEMCKVDETGPNIPDSPFKRTDDDSILMKGSLNRSSVSVIPFAAVPYSSIVTPIPPPQSTVVFDNQFSRVPLPSALTFLPGPQRSHAATPDRVLSPSSLPISTVTPFPVVTSGCSTVPSATCSFSTHRSSNNVTAVTHSGASSNRYTSKSNVARDSDMINKQVQQTADTPYATSYILNTSAPLTAVSCSCFTTNSARPSPAPSPSIMSPGATAQPSAVPVSMSYLGMPYLFHSIPFLQTQTPANGFVPQPGIANSGQNFSFTLPNGMTAISPELIYPGQTFTLQSPSTQSTPCPVATPASQCYGAFPQTSAVPIKLVTCFNCGKVGHRGPECKEQTMDDMNKSGKGKFQLNYNPVPKLSDCHE</sequence>
<evidence type="ECO:0000256" key="2">
    <source>
        <dbReference type="SAM" id="MobiDB-lite"/>
    </source>
</evidence>
<dbReference type="GO" id="GO:0003676">
    <property type="term" value="F:nucleic acid binding"/>
    <property type="evidence" value="ECO:0007669"/>
    <property type="project" value="InterPro"/>
</dbReference>
<dbReference type="PANTHER" id="PTHR16195">
    <property type="entry name" value="ZINC FINGER CCHC DOMAIN CONTAINING PROTEIN"/>
    <property type="match status" value="1"/>
</dbReference>
<reference evidence="4 5" key="1">
    <citation type="submission" date="2021-06" db="EMBL/GenBank/DDBJ databases">
        <title>Caerostris extrusa draft genome.</title>
        <authorList>
            <person name="Kono N."/>
            <person name="Arakawa K."/>
        </authorList>
    </citation>
    <scope>NUCLEOTIDE SEQUENCE [LARGE SCALE GENOMIC DNA]</scope>
</reference>
<dbReference type="PANTHER" id="PTHR16195:SF16">
    <property type="entry name" value="ZINC FINGER CCHC DOMAIN-CONTAINING PROTEIN 14"/>
    <property type="match status" value="1"/>
</dbReference>
<dbReference type="Pfam" id="PF25479">
    <property type="entry name" value="Vts1"/>
    <property type="match status" value="1"/>
</dbReference>
<dbReference type="InterPro" id="IPR057327">
    <property type="entry name" value="Vts1_dom"/>
</dbReference>
<feature type="region of interest" description="Disordered" evidence="2">
    <location>
        <begin position="858"/>
        <end position="877"/>
    </location>
</feature>
<dbReference type="Proteomes" id="UP001054945">
    <property type="component" value="Unassembled WGS sequence"/>
</dbReference>
<evidence type="ECO:0000256" key="1">
    <source>
        <dbReference type="PROSITE-ProRule" id="PRU00047"/>
    </source>
</evidence>
<dbReference type="GO" id="GO:0008270">
    <property type="term" value="F:zinc ion binding"/>
    <property type="evidence" value="ECO:0007669"/>
    <property type="project" value="UniProtKB-KW"/>
</dbReference>
<proteinExistence type="predicted"/>
<dbReference type="EMBL" id="BPLR01016247">
    <property type="protein sequence ID" value="GIY82420.1"/>
    <property type="molecule type" value="Genomic_DNA"/>
</dbReference>
<keyword evidence="1" id="KW-0479">Metal-binding</keyword>
<protein>
    <submittedName>
        <fullName evidence="4">Zinc finger CCHC domain-containing protein 2</fullName>
    </submittedName>
</protein>
<accession>A0AAV4WHV9</accession>
<evidence type="ECO:0000259" key="3">
    <source>
        <dbReference type="PROSITE" id="PS50158"/>
    </source>
</evidence>